<dbReference type="InterPro" id="IPR036864">
    <property type="entry name" value="Zn2-C6_fun-type_DNA-bd_sf"/>
</dbReference>
<dbReference type="PANTHER" id="PTHR47424:SF3">
    <property type="entry name" value="REGULATORY PROTEIN GAL4"/>
    <property type="match status" value="1"/>
</dbReference>
<evidence type="ECO:0000313" key="11">
    <source>
        <dbReference type="Proteomes" id="UP000070501"/>
    </source>
</evidence>
<dbReference type="CDD" id="cd12148">
    <property type="entry name" value="fungal_TF_MHR"/>
    <property type="match status" value="1"/>
</dbReference>
<dbReference type="GO" id="GO:0000981">
    <property type="term" value="F:DNA-binding transcription factor activity, RNA polymerase II-specific"/>
    <property type="evidence" value="ECO:0007669"/>
    <property type="project" value="InterPro"/>
</dbReference>
<evidence type="ECO:0000256" key="6">
    <source>
        <dbReference type="SAM" id="MobiDB-lite"/>
    </source>
</evidence>
<dbReference type="CDD" id="cd00067">
    <property type="entry name" value="GAL4"/>
    <property type="match status" value="1"/>
</dbReference>
<keyword evidence="4" id="KW-0804">Transcription</keyword>
<dbReference type="InterPro" id="IPR036188">
    <property type="entry name" value="FAD/NAD-bd_sf"/>
</dbReference>
<dbReference type="InterPro" id="IPR007219">
    <property type="entry name" value="XnlR_reg_dom"/>
</dbReference>
<keyword evidence="8" id="KW-0732">Signal</keyword>
<dbReference type="InterPro" id="IPR051127">
    <property type="entry name" value="Fungal_SecMet_Regulators"/>
</dbReference>
<keyword evidence="7" id="KW-0812">Transmembrane</keyword>
<dbReference type="Pfam" id="PF04082">
    <property type="entry name" value="Fungal_trans"/>
    <property type="match status" value="1"/>
</dbReference>
<name>A0A136IUA9_9PEZI</name>
<dbReference type="GO" id="GO:0000978">
    <property type="term" value="F:RNA polymerase II cis-regulatory region sequence-specific DNA binding"/>
    <property type="evidence" value="ECO:0007669"/>
    <property type="project" value="TreeGrafter"/>
</dbReference>
<dbReference type="SUPFAM" id="SSF57701">
    <property type="entry name" value="Zn2/Cys6 DNA-binding domain"/>
    <property type="match status" value="1"/>
</dbReference>
<protein>
    <submittedName>
        <fullName evidence="10">FAD dependent oxidoreductase-domain-containing protein</fullName>
    </submittedName>
</protein>
<dbReference type="Pfam" id="PF12831">
    <property type="entry name" value="FAD_oxidored"/>
    <property type="match status" value="1"/>
</dbReference>
<reference evidence="11" key="1">
    <citation type="submission" date="2016-02" db="EMBL/GenBank/DDBJ databases">
        <title>Draft genome sequence of Microdochium bolleyi, a fungal endophyte of beachgrass.</title>
        <authorList>
            <consortium name="DOE Joint Genome Institute"/>
            <person name="David A.S."/>
            <person name="May G."/>
            <person name="Haridas S."/>
            <person name="Lim J."/>
            <person name="Wang M."/>
            <person name="Labutti K."/>
            <person name="Lipzen A."/>
            <person name="Barry K."/>
            <person name="Grigoriev I.V."/>
        </authorList>
    </citation>
    <scope>NUCLEOTIDE SEQUENCE [LARGE SCALE GENOMIC DNA]</scope>
    <source>
        <strain evidence="11">J235TASD1</strain>
    </source>
</reference>
<dbReference type="Proteomes" id="UP000070501">
    <property type="component" value="Unassembled WGS sequence"/>
</dbReference>
<keyword evidence="11" id="KW-1185">Reference proteome</keyword>
<dbReference type="InParanoid" id="A0A136IUA9"/>
<dbReference type="InterPro" id="IPR001138">
    <property type="entry name" value="Zn2Cys6_DnaBD"/>
</dbReference>
<evidence type="ECO:0000256" key="2">
    <source>
        <dbReference type="ARBA" id="ARBA00023015"/>
    </source>
</evidence>
<dbReference type="SMART" id="SM00066">
    <property type="entry name" value="GAL4"/>
    <property type="match status" value="1"/>
</dbReference>
<dbReference type="PROSITE" id="PS50048">
    <property type="entry name" value="ZN2_CY6_FUNGAL_2"/>
    <property type="match status" value="1"/>
</dbReference>
<feature type="region of interest" description="Disordered" evidence="6">
    <location>
        <begin position="807"/>
        <end position="835"/>
    </location>
</feature>
<dbReference type="Gene3D" id="4.10.240.10">
    <property type="entry name" value="Zn(2)-C6 fungal-type DNA-binding domain"/>
    <property type="match status" value="1"/>
</dbReference>
<keyword evidence="1" id="KW-0479">Metal-binding</keyword>
<sequence>MLLGIFAFAAGASGSLCAAQHRHHDVVVYGGTSGGYATAIQLSRLNRTVALIEPSAHVGGIAVNGFGASDIDSQVRYTYDNRCIGVVITLDKTDTGAALIKQAEYQNSLAVGPLALEFYRRISQRYGNVAAFDAAWANHTKNKTLWRFESHVAESALGEWLAEEKIDIFTQTYLKQEGRAVEKEGTTVKTLITEQGTTFSGRLFIDATYEGDLLAAAGVSTTIGRESAASFNETNGGVRVNTTFSQLTVPVDPYIVPGDSSSGLIPTVQSDPMGAPGSGDKALAAYVFRMCLTNVTSNLVPFTKPANYNASEYILWSRYVAAGGKILTPEAVVPNFKTDTIGSTALGLGFDLPGRTLAWPEGNYSTRANLARSLAEWQKGQLYFFANDQSMPEATRSVWSKWGYAKDEFADNDHFPRTFYVRDGRRMVKSDFIITARTAAYPAVEAPASDPIAVAFWPTDVHIARRIVYNGSVYDEGSIFKQGPPWQPFGISFKAVTPMRAEATNLMSPTVMAVSHLGYGAVRIENTFMNIGQALAFAADVALDRGIPVQDVPYSVLGPRLAEAGAVLDASTVGMPDHSHIADAALWRMDTPDHGHRRAEHNSGASLPTPKRIKIRLACQECRDRKIRCDGARPICHSCSRKKLGLERCVYLAADTESTDGYISRLEDRVRELETVLGNSHHASSRPAPVAQDEPLALTPVGRRAIAPPRPARMSPASMDVLQSPRMGTALPDSNLIGIGNPTPLTRERRKQTPPGEEAVLRRHQDQSQDPSASAVDEQQDEDSPGFLGSSSAIGFMSEVCRTFKAAGGAPSSVDNRMTTPNSHEGNPSPDAQWFERPGRRVARHQTLTAECVVPPRKVADSLLEYYWNGAHPLQPFIHRGIFMKRYHALWSNSTDDDNGVGVRQSVQSEQTFHCILNLIFALGCRFRSMSCGQKPPGPDNSHEQFASRATRLLSLDLLDYGSVQLVQALNLMAQYLQTLSMSNKCWVIAGTAIRVAQGIRLHLDIAGESQAQREERRRTWHSCELLDSVLSMTFGRPPMLEVKSAAPLPQMIDDEYLTMAANSEEGVQPPATPVRCAFYLAIIKLSHITTEILRCFYFTESHNPSVEVSRAGSSSEYFASLFKLDSALDSWNEEVPPFIQYEMLQGPLDSDNLYHRQAHLLRHRYLYAKVLLFRRLVVQTVLNSSRDSPNHKAPKLQDVVTFSCVDKCTDAARGLLDCIRPNIGTWLVPPAWYTVFVIYTCGTVFAVVSLAPSLYGRLAPDERRCLLQSREQCVECLRDYHALGDPSALRCLQNLLNIYNKEGMAATQRGPNGTSSAAQGESRIDPSTGVPPPPVSCTAEEQNEPAWDTDLWAGNWADDFVHWPEDFAVFESFGTRSFQ</sequence>
<feature type="signal peptide" evidence="8">
    <location>
        <begin position="1"/>
        <end position="17"/>
    </location>
</feature>
<keyword evidence="2" id="KW-0805">Transcription regulation</keyword>
<evidence type="ECO:0000256" key="5">
    <source>
        <dbReference type="ARBA" id="ARBA00023242"/>
    </source>
</evidence>
<dbReference type="EMBL" id="KQ964257">
    <property type="protein sequence ID" value="KXJ88644.1"/>
    <property type="molecule type" value="Genomic_DNA"/>
</dbReference>
<feature type="transmembrane region" description="Helical" evidence="7">
    <location>
        <begin position="1232"/>
        <end position="1256"/>
    </location>
</feature>
<keyword evidence="3" id="KW-0238">DNA-binding</keyword>
<feature type="compositionally biased region" description="Polar residues" evidence="6">
    <location>
        <begin position="813"/>
        <end position="826"/>
    </location>
</feature>
<dbReference type="GO" id="GO:0006351">
    <property type="term" value="P:DNA-templated transcription"/>
    <property type="evidence" value="ECO:0007669"/>
    <property type="project" value="InterPro"/>
</dbReference>
<dbReference type="OrthoDB" id="424974at2759"/>
<feature type="domain" description="Zn(2)-C6 fungal-type" evidence="9">
    <location>
        <begin position="618"/>
        <end position="651"/>
    </location>
</feature>
<dbReference type="Gene3D" id="3.50.50.60">
    <property type="entry name" value="FAD/NAD(P)-binding domain"/>
    <property type="match status" value="1"/>
</dbReference>
<dbReference type="Pfam" id="PF00172">
    <property type="entry name" value="Zn_clus"/>
    <property type="match status" value="1"/>
</dbReference>
<feature type="region of interest" description="Disordered" evidence="6">
    <location>
        <begin position="724"/>
        <end position="790"/>
    </location>
</feature>
<feature type="compositionally biased region" description="Polar residues" evidence="6">
    <location>
        <begin position="1310"/>
        <end position="1320"/>
    </location>
</feature>
<proteinExistence type="predicted"/>
<dbReference type="SMART" id="SM00906">
    <property type="entry name" value="Fungal_trans"/>
    <property type="match status" value="1"/>
</dbReference>
<dbReference type="SUPFAM" id="SSF51905">
    <property type="entry name" value="FAD/NAD(P)-binding domain"/>
    <property type="match status" value="1"/>
</dbReference>
<evidence type="ECO:0000256" key="3">
    <source>
        <dbReference type="ARBA" id="ARBA00023125"/>
    </source>
</evidence>
<feature type="region of interest" description="Disordered" evidence="6">
    <location>
        <begin position="1307"/>
        <end position="1344"/>
    </location>
</feature>
<dbReference type="GO" id="GO:0000435">
    <property type="term" value="P:positive regulation of transcription from RNA polymerase II promoter by galactose"/>
    <property type="evidence" value="ECO:0007669"/>
    <property type="project" value="TreeGrafter"/>
</dbReference>
<evidence type="ECO:0000313" key="10">
    <source>
        <dbReference type="EMBL" id="KXJ88644.1"/>
    </source>
</evidence>
<evidence type="ECO:0000256" key="4">
    <source>
        <dbReference type="ARBA" id="ARBA00023163"/>
    </source>
</evidence>
<keyword evidence="5" id="KW-0539">Nucleus</keyword>
<dbReference type="GO" id="GO:0005634">
    <property type="term" value="C:nucleus"/>
    <property type="evidence" value="ECO:0007669"/>
    <property type="project" value="TreeGrafter"/>
</dbReference>
<accession>A0A136IUA9</accession>
<dbReference type="PANTHER" id="PTHR47424">
    <property type="entry name" value="REGULATORY PROTEIN GAL4"/>
    <property type="match status" value="1"/>
</dbReference>
<evidence type="ECO:0000256" key="7">
    <source>
        <dbReference type="SAM" id="Phobius"/>
    </source>
</evidence>
<gene>
    <name evidence="10" type="ORF">Micbo1qcDRAFT_213723</name>
</gene>
<feature type="chain" id="PRO_5007293131" evidence="8">
    <location>
        <begin position="18"/>
        <end position="1380"/>
    </location>
</feature>
<keyword evidence="7" id="KW-0472">Membrane</keyword>
<evidence type="ECO:0000256" key="8">
    <source>
        <dbReference type="SAM" id="SignalP"/>
    </source>
</evidence>
<keyword evidence="7" id="KW-1133">Transmembrane helix</keyword>
<dbReference type="GO" id="GO:0008270">
    <property type="term" value="F:zinc ion binding"/>
    <property type="evidence" value="ECO:0007669"/>
    <property type="project" value="InterPro"/>
</dbReference>
<evidence type="ECO:0000259" key="9">
    <source>
        <dbReference type="PROSITE" id="PS50048"/>
    </source>
</evidence>
<organism evidence="10 11">
    <name type="scientific">Microdochium bolleyi</name>
    <dbReference type="NCBI Taxonomy" id="196109"/>
    <lineage>
        <taxon>Eukaryota</taxon>
        <taxon>Fungi</taxon>
        <taxon>Dikarya</taxon>
        <taxon>Ascomycota</taxon>
        <taxon>Pezizomycotina</taxon>
        <taxon>Sordariomycetes</taxon>
        <taxon>Xylariomycetidae</taxon>
        <taxon>Xylariales</taxon>
        <taxon>Microdochiaceae</taxon>
        <taxon>Microdochium</taxon>
    </lineage>
</organism>
<evidence type="ECO:0000256" key="1">
    <source>
        <dbReference type="ARBA" id="ARBA00022723"/>
    </source>
</evidence>